<feature type="transmembrane region" description="Helical" evidence="8">
    <location>
        <begin position="320"/>
        <end position="338"/>
    </location>
</feature>
<feature type="transmembrane region" description="Helical" evidence="8">
    <location>
        <begin position="162"/>
        <end position="183"/>
    </location>
</feature>
<keyword evidence="3" id="KW-0813">Transport</keyword>
<feature type="transmembrane region" description="Helical" evidence="8">
    <location>
        <begin position="213"/>
        <end position="234"/>
    </location>
</feature>
<keyword evidence="6 8" id="KW-1133">Transmembrane helix</keyword>
<comment type="similarity">
    <text evidence="2">Belongs to the binding-protein-dependent transport system permease family. FecCD subfamily.</text>
</comment>
<comment type="caution">
    <text evidence="9">The sequence shown here is derived from an EMBL/GenBank/DDBJ whole genome shotgun (WGS) entry which is preliminary data.</text>
</comment>
<dbReference type="Pfam" id="PF01032">
    <property type="entry name" value="FecCD"/>
    <property type="match status" value="1"/>
</dbReference>
<evidence type="ECO:0000256" key="3">
    <source>
        <dbReference type="ARBA" id="ARBA00022448"/>
    </source>
</evidence>
<evidence type="ECO:0000313" key="9">
    <source>
        <dbReference type="EMBL" id="MFC5568204.1"/>
    </source>
</evidence>
<comment type="subcellular location">
    <subcellularLocation>
        <location evidence="1">Cell membrane</location>
        <topology evidence="1">Multi-pass membrane protein</topology>
    </subcellularLocation>
</comment>
<feature type="transmembrane region" description="Helical" evidence="8">
    <location>
        <begin position="104"/>
        <end position="125"/>
    </location>
</feature>
<evidence type="ECO:0000256" key="4">
    <source>
        <dbReference type="ARBA" id="ARBA00022475"/>
    </source>
</evidence>
<protein>
    <submittedName>
        <fullName evidence="9">FecCD family ABC transporter permease</fullName>
    </submittedName>
</protein>
<dbReference type="InterPro" id="IPR037294">
    <property type="entry name" value="ABC_BtuC-like"/>
</dbReference>
<keyword evidence="4" id="KW-1003">Cell membrane</keyword>
<gene>
    <name evidence="9" type="ORF">ACFPOC_17510</name>
</gene>
<accession>A0ABW0SHM7</accession>
<name>A0ABW0SHM7_9RHOB</name>
<evidence type="ECO:0000313" key="10">
    <source>
        <dbReference type="Proteomes" id="UP001596056"/>
    </source>
</evidence>
<evidence type="ECO:0000256" key="5">
    <source>
        <dbReference type="ARBA" id="ARBA00022692"/>
    </source>
</evidence>
<reference evidence="10" key="1">
    <citation type="journal article" date="2019" name="Int. J. Syst. Evol. Microbiol.">
        <title>The Global Catalogue of Microorganisms (GCM) 10K type strain sequencing project: providing services to taxonomists for standard genome sequencing and annotation.</title>
        <authorList>
            <consortium name="The Broad Institute Genomics Platform"/>
            <consortium name="The Broad Institute Genome Sequencing Center for Infectious Disease"/>
            <person name="Wu L."/>
            <person name="Ma J."/>
        </authorList>
    </citation>
    <scope>NUCLEOTIDE SEQUENCE [LARGE SCALE GENOMIC DNA]</scope>
    <source>
        <strain evidence="10">KACC 11588</strain>
    </source>
</reference>
<dbReference type="SUPFAM" id="SSF81345">
    <property type="entry name" value="ABC transporter involved in vitamin B12 uptake, BtuC"/>
    <property type="match status" value="1"/>
</dbReference>
<dbReference type="RefSeq" id="WP_209843171.1">
    <property type="nucleotide sequence ID" value="NZ_JAGGJP010000025.1"/>
</dbReference>
<keyword evidence="5 8" id="KW-0812">Transmembrane</keyword>
<dbReference type="EMBL" id="JBHSNA010000030">
    <property type="protein sequence ID" value="MFC5568204.1"/>
    <property type="molecule type" value="Genomic_DNA"/>
</dbReference>
<keyword evidence="7 8" id="KW-0472">Membrane</keyword>
<dbReference type="Gene3D" id="1.10.3470.10">
    <property type="entry name" value="ABC transporter involved in vitamin B12 uptake, BtuC"/>
    <property type="match status" value="1"/>
</dbReference>
<feature type="transmembrane region" description="Helical" evidence="8">
    <location>
        <begin position="241"/>
        <end position="260"/>
    </location>
</feature>
<dbReference type="InterPro" id="IPR000522">
    <property type="entry name" value="ABC_transptr_permease_BtuC"/>
</dbReference>
<evidence type="ECO:0000256" key="7">
    <source>
        <dbReference type="ARBA" id="ARBA00023136"/>
    </source>
</evidence>
<evidence type="ECO:0000256" key="6">
    <source>
        <dbReference type="ARBA" id="ARBA00022989"/>
    </source>
</evidence>
<proteinExistence type="inferred from homology"/>
<feature type="transmembrane region" description="Helical" evidence="8">
    <location>
        <begin position="266"/>
        <end position="285"/>
    </location>
</feature>
<feature type="transmembrane region" description="Helical" evidence="8">
    <location>
        <begin position="292"/>
        <end position="314"/>
    </location>
</feature>
<sequence>MRAPALSVARPAAPLRRRRLGALAGLAVLLGAVVVAALAVGARPVPPGVVLDALLSPDPALPDHLVVRELRLPRLAVGLLVGAALGVAGVLMQGITRNPLADPGLLGINAGASLALVGAVRWAGVTDPGRLVWFAFAGAGLVAGLVQALGSLGRGAATPVRLALAGAALTSLLASLVSAILLIDPEVLQVYRFWVVGSLAGAERSALLPLLPAFTLGLGLAVWAGAALNALALGDDAARSLGVRIGLARAGVLLAVTLLSGASVALAGPVAFVGLVVPHLARAALGPDQRLGVLAAALLGPVVLLLADVAGRVVLPPGEVPVGIMTGLVGGPAFVWIVRRLRILQP</sequence>
<dbReference type="PANTHER" id="PTHR30472">
    <property type="entry name" value="FERRIC ENTEROBACTIN TRANSPORT SYSTEM PERMEASE PROTEIN"/>
    <property type="match status" value="1"/>
</dbReference>
<dbReference type="Proteomes" id="UP001596056">
    <property type="component" value="Unassembled WGS sequence"/>
</dbReference>
<keyword evidence="10" id="KW-1185">Reference proteome</keyword>
<evidence type="ECO:0000256" key="1">
    <source>
        <dbReference type="ARBA" id="ARBA00004651"/>
    </source>
</evidence>
<dbReference type="CDD" id="cd06550">
    <property type="entry name" value="TM_ABC_iron-siderophores_like"/>
    <property type="match status" value="1"/>
</dbReference>
<evidence type="ECO:0000256" key="8">
    <source>
        <dbReference type="SAM" id="Phobius"/>
    </source>
</evidence>
<feature type="transmembrane region" description="Helical" evidence="8">
    <location>
        <begin position="131"/>
        <end position="150"/>
    </location>
</feature>
<feature type="transmembrane region" description="Helical" evidence="8">
    <location>
        <begin position="20"/>
        <end position="42"/>
    </location>
</feature>
<feature type="transmembrane region" description="Helical" evidence="8">
    <location>
        <begin position="72"/>
        <end position="92"/>
    </location>
</feature>
<organism evidence="9 10">
    <name type="scientific">Rubellimicrobium aerolatum</name>
    <dbReference type="NCBI Taxonomy" id="490979"/>
    <lineage>
        <taxon>Bacteria</taxon>
        <taxon>Pseudomonadati</taxon>
        <taxon>Pseudomonadota</taxon>
        <taxon>Alphaproteobacteria</taxon>
        <taxon>Rhodobacterales</taxon>
        <taxon>Roseobacteraceae</taxon>
        <taxon>Rubellimicrobium</taxon>
    </lineage>
</organism>
<dbReference type="PANTHER" id="PTHR30472:SF1">
    <property type="entry name" value="FE(3+) DICITRATE TRANSPORT SYSTEM PERMEASE PROTEIN FECC-RELATED"/>
    <property type="match status" value="1"/>
</dbReference>
<evidence type="ECO:0000256" key="2">
    <source>
        <dbReference type="ARBA" id="ARBA00007935"/>
    </source>
</evidence>